<evidence type="ECO:0000256" key="4">
    <source>
        <dbReference type="ARBA" id="ARBA00004613"/>
    </source>
</evidence>
<dbReference type="Gene3D" id="3.50.30.30">
    <property type="match status" value="1"/>
</dbReference>
<keyword evidence="12" id="KW-0256">Endoplasmic reticulum</keyword>
<evidence type="ECO:0000256" key="20">
    <source>
        <dbReference type="ARBA" id="ARBA00033328"/>
    </source>
</evidence>
<dbReference type="RefSeq" id="WP_129258008.1">
    <property type="nucleotide sequence ID" value="NZ_SDKC01000001.1"/>
</dbReference>
<evidence type="ECO:0000259" key="21">
    <source>
        <dbReference type="Pfam" id="PF04389"/>
    </source>
</evidence>
<evidence type="ECO:0000256" key="9">
    <source>
        <dbReference type="ARBA" id="ARBA00022723"/>
    </source>
</evidence>
<evidence type="ECO:0000256" key="7">
    <source>
        <dbReference type="ARBA" id="ARBA00022645"/>
    </source>
</evidence>
<comment type="caution">
    <text evidence="22">The sequence shown here is derived from an EMBL/GenBank/DDBJ whole genome shotgun (WGS) entry which is preliminary data.</text>
</comment>
<dbReference type="GO" id="GO:0005764">
    <property type="term" value="C:lysosome"/>
    <property type="evidence" value="ECO:0007669"/>
    <property type="project" value="UniProtKB-SubCell"/>
</dbReference>
<proteinExistence type="predicted"/>
<feature type="domain" description="Peptidase M28" evidence="21">
    <location>
        <begin position="227"/>
        <end position="426"/>
    </location>
</feature>
<evidence type="ECO:0000256" key="13">
    <source>
        <dbReference type="ARBA" id="ARBA00022833"/>
    </source>
</evidence>
<keyword evidence="10" id="KW-0732">Signal</keyword>
<dbReference type="Proteomes" id="UP000290106">
    <property type="component" value="Unassembled WGS sequence"/>
</dbReference>
<evidence type="ECO:0000256" key="2">
    <source>
        <dbReference type="ARBA" id="ARBA00004371"/>
    </source>
</evidence>
<dbReference type="Gene3D" id="3.40.630.10">
    <property type="entry name" value="Zn peptidases"/>
    <property type="match status" value="1"/>
</dbReference>
<evidence type="ECO:0000256" key="14">
    <source>
        <dbReference type="ARBA" id="ARBA00023034"/>
    </source>
</evidence>
<keyword evidence="17" id="KW-0325">Glycoprotein</keyword>
<dbReference type="GO" id="GO:0046872">
    <property type="term" value="F:metal ion binding"/>
    <property type="evidence" value="ECO:0007669"/>
    <property type="project" value="UniProtKB-KW"/>
</dbReference>
<dbReference type="GO" id="GO:0006508">
    <property type="term" value="P:proteolysis"/>
    <property type="evidence" value="ECO:0007669"/>
    <property type="project" value="UniProtKB-KW"/>
</dbReference>
<evidence type="ECO:0000256" key="5">
    <source>
        <dbReference type="ARBA" id="ARBA00014116"/>
    </source>
</evidence>
<gene>
    <name evidence="22" type="ORF">ETP43_10490</name>
</gene>
<reference evidence="22 23" key="1">
    <citation type="submission" date="2019-01" db="EMBL/GenBank/DDBJ databases">
        <title>Blautia sp. nov. KGMB01111 isolated human feces.</title>
        <authorList>
            <person name="Park J.-E."/>
            <person name="Kim J.-S."/>
            <person name="Park S.-H."/>
        </authorList>
    </citation>
    <scope>NUCLEOTIDE SEQUENCE [LARGE SCALE GENOMIC DNA]</scope>
    <source>
        <strain evidence="22 23">KGMB01111</strain>
    </source>
</reference>
<dbReference type="AlphaFoldDB" id="A0A4Q1RJ12"/>
<dbReference type="OrthoDB" id="1642156at2"/>
<evidence type="ECO:0000256" key="11">
    <source>
        <dbReference type="ARBA" id="ARBA00022801"/>
    </source>
</evidence>
<evidence type="ECO:0000256" key="12">
    <source>
        <dbReference type="ARBA" id="ARBA00022824"/>
    </source>
</evidence>
<keyword evidence="8" id="KW-0645">Protease</keyword>
<accession>A0A4Q1RJ12</accession>
<keyword evidence="11" id="KW-0378">Hydrolase</keyword>
<keyword evidence="6" id="KW-0964">Secreted</keyword>
<keyword evidence="15" id="KW-0482">Metalloprotease</keyword>
<keyword evidence="16" id="KW-0865">Zymogen</keyword>
<evidence type="ECO:0000313" key="23">
    <source>
        <dbReference type="Proteomes" id="UP000290106"/>
    </source>
</evidence>
<evidence type="ECO:0000256" key="15">
    <source>
        <dbReference type="ARBA" id="ARBA00023049"/>
    </source>
</evidence>
<evidence type="ECO:0000256" key="18">
    <source>
        <dbReference type="ARBA" id="ARBA00023228"/>
    </source>
</evidence>
<dbReference type="SUPFAM" id="SSF53187">
    <property type="entry name" value="Zn-dependent exopeptidases"/>
    <property type="match status" value="1"/>
</dbReference>
<keyword evidence="7" id="KW-0121">Carboxypeptidase</keyword>
<organism evidence="22 23">
    <name type="scientific">Blautia faecicola</name>
    <dbReference type="NCBI Taxonomy" id="2509240"/>
    <lineage>
        <taxon>Bacteria</taxon>
        <taxon>Bacillati</taxon>
        <taxon>Bacillota</taxon>
        <taxon>Clostridia</taxon>
        <taxon>Lachnospirales</taxon>
        <taxon>Lachnospiraceae</taxon>
        <taxon>Blautia</taxon>
    </lineage>
</organism>
<evidence type="ECO:0000256" key="3">
    <source>
        <dbReference type="ARBA" id="ARBA00004555"/>
    </source>
</evidence>
<keyword evidence="13" id="KW-0862">Zinc</keyword>
<dbReference type="GO" id="GO:0005576">
    <property type="term" value="C:extracellular region"/>
    <property type="evidence" value="ECO:0007669"/>
    <property type="project" value="UniProtKB-SubCell"/>
</dbReference>
<comment type="subcellular location">
    <subcellularLocation>
        <location evidence="1">Endoplasmic reticulum</location>
    </subcellularLocation>
    <subcellularLocation>
        <location evidence="3">Golgi apparatus</location>
    </subcellularLocation>
    <subcellularLocation>
        <location evidence="2">Lysosome</location>
    </subcellularLocation>
    <subcellularLocation>
        <location evidence="4">Secreted</location>
    </subcellularLocation>
</comment>
<protein>
    <recommendedName>
        <fullName evidence="5">Carboxypeptidase Q</fullName>
    </recommendedName>
    <alternativeName>
        <fullName evidence="20">Plasma glutamate carboxypeptidase</fullName>
    </alternativeName>
</protein>
<evidence type="ECO:0000256" key="1">
    <source>
        <dbReference type="ARBA" id="ARBA00004240"/>
    </source>
</evidence>
<dbReference type="PANTHER" id="PTHR12053">
    <property type="entry name" value="PROTEASE FAMILY M28 PLASMA GLUTAMATE CARBOXYPEPTIDASE-RELATED"/>
    <property type="match status" value="1"/>
</dbReference>
<evidence type="ECO:0000256" key="19">
    <source>
        <dbReference type="ARBA" id="ARBA00025833"/>
    </source>
</evidence>
<evidence type="ECO:0000256" key="16">
    <source>
        <dbReference type="ARBA" id="ARBA00023145"/>
    </source>
</evidence>
<dbReference type="InterPro" id="IPR046450">
    <property type="entry name" value="PA_dom_sf"/>
</dbReference>
<dbReference type="Pfam" id="PF04389">
    <property type="entry name" value="Peptidase_M28"/>
    <property type="match status" value="1"/>
</dbReference>
<keyword evidence="14" id="KW-0333">Golgi apparatus</keyword>
<dbReference type="PANTHER" id="PTHR12053:SF3">
    <property type="entry name" value="CARBOXYPEPTIDASE Q"/>
    <property type="match status" value="1"/>
</dbReference>
<dbReference type="SUPFAM" id="SSF52025">
    <property type="entry name" value="PA domain"/>
    <property type="match status" value="1"/>
</dbReference>
<evidence type="ECO:0000256" key="17">
    <source>
        <dbReference type="ARBA" id="ARBA00023180"/>
    </source>
</evidence>
<name>A0A4Q1RJ12_9FIRM</name>
<keyword evidence="9" id="KW-0479">Metal-binding</keyword>
<sequence>MNEKEKVLTHLDIPYSYELAKRMEMYRCNPVLGYRSAGSKAEFLTGEMLKKEMEEIGLSEVTKDEITVDGWEFRKAVLYVLDENGKKREIQLGAYQTNCVTDGAEEYPLVYVGKGTELDYKDIDVKNKLVLVDINQRDEWWINFPVYQAHLKGAKALIAVQQGGYGEIDEDALNAQDIAGPADAPAFSISRRDAQWLKEQLDNQQSRELWVTLEADSRVMPECKTYNITGQIPGKRKDRMIVLSAHYDSYFDGFQDDNTAVAMMFGIAKALIDAKIQPENTILICAMAAEEWGVIDSDFDWSTGAYEQVFTAHPEWVGKVIADLNFELPALAHGAGARIRSCYEYQPFLEQFLEDLPVLTRAYPEDASVVSPIETWSDDFSMAIAGIPSMVNDFTGGSFMETHYHSQFDNDEYYDPQVYQFHHELYALLILAIDATAVVPLSFTGVMKRAQEGLELVKSCENSCLEEKYETISKLLTGAEKQQEENYRWIMQKNSAYKACEDPEQRETLYQSLRQTETELLKRFKTEQDAFVRIDWYGNVFYPHEILLRNIHLLEGAKKNLEEGELSVALRKLYDVDNNAYAFMFDKEVYRHFTDYVYHQPKERLKWGYRRLMQHENLYDLVKQLLKKEEAGEKDCREETAALAKVIDKQYKMAEQTMEEIYQTVKEHFVHPIQEQ</sequence>
<dbReference type="GO" id="GO:0070573">
    <property type="term" value="F:metallodipeptidase activity"/>
    <property type="evidence" value="ECO:0007669"/>
    <property type="project" value="InterPro"/>
</dbReference>
<keyword evidence="18" id="KW-0458">Lysosome</keyword>
<comment type="subunit">
    <text evidence="19">Homodimer. The monomeric form is inactive while the homodimer is active.</text>
</comment>
<dbReference type="InterPro" id="IPR007484">
    <property type="entry name" value="Peptidase_M28"/>
</dbReference>
<keyword evidence="23" id="KW-1185">Reference proteome</keyword>
<evidence type="ECO:0000256" key="10">
    <source>
        <dbReference type="ARBA" id="ARBA00022729"/>
    </source>
</evidence>
<dbReference type="EMBL" id="SDKC01000001">
    <property type="protein sequence ID" value="RXS75598.1"/>
    <property type="molecule type" value="Genomic_DNA"/>
</dbReference>
<evidence type="ECO:0000256" key="8">
    <source>
        <dbReference type="ARBA" id="ARBA00022670"/>
    </source>
</evidence>
<dbReference type="InterPro" id="IPR039866">
    <property type="entry name" value="CPQ"/>
</dbReference>
<dbReference type="GO" id="GO:0004180">
    <property type="term" value="F:carboxypeptidase activity"/>
    <property type="evidence" value="ECO:0007669"/>
    <property type="project" value="UniProtKB-KW"/>
</dbReference>
<evidence type="ECO:0000256" key="6">
    <source>
        <dbReference type="ARBA" id="ARBA00022525"/>
    </source>
</evidence>
<evidence type="ECO:0000313" key="22">
    <source>
        <dbReference type="EMBL" id="RXS75598.1"/>
    </source>
</evidence>